<keyword evidence="5" id="KW-0998">Cell outer membrane</keyword>
<dbReference type="AlphaFoldDB" id="A0A1I3TVM4"/>
<accession>A0A1I3TVM4</accession>
<evidence type="ECO:0000256" key="4">
    <source>
        <dbReference type="ARBA" id="ARBA00023136"/>
    </source>
</evidence>
<evidence type="ECO:0000313" key="8">
    <source>
        <dbReference type="EMBL" id="SFJ74825.1"/>
    </source>
</evidence>
<feature type="domain" description="SusD-like N-terminal" evidence="7">
    <location>
        <begin position="83"/>
        <end position="217"/>
    </location>
</feature>
<evidence type="ECO:0000313" key="9">
    <source>
        <dbReference type="Proteomes" id="UP000198670"/>
    </source>
</evidence>
<dbReference type="OrthoDB" id="5694214at2"/>
<organism evidence="8 9">
    <name type="scientific">Parapedobacter indicus</name>
    <dbReference type="NCBI Taxonomy" id="1477437"/>
    <lineage>
        <taxon>Bacteria</taxon>
        <taxon>Pseudomonadati</taxon>
        <taxon>Bacteroidota</taxon>
        <taxon>Sphingobacteriia</taxon>
        <taxon>Sphingobacteriales</taxon>
        <taxon>Sphingobacteriaceae</taxon>
        <taxon>Parapedobacter</taxon>
    </lineage>
</organism>
<comment type="similarity">
    <text evidence="2">Belongs to the SusD family.</text>
</comment>
<dbReference type="InterPro" id="IPR011990">
    <property type="entry name" value="TPR-like_helical_dom_sf"/>
</dbReference>
<proteinExistence type="inferred from homology"/>
<dbReference type="InterPro" id="IPR033985">
    <property type="entry name" value="SusD-like_N"/>
</dbReference>
<keyword evidence="4" id="KW-0472">Membrane</keyword>
<dbReference type="SUPFAM" id="SSF48452">
    <property type="entry name" value="TPR-like"/>
    <property type="match status" value="1"/>
</dbReference>
<evidence type="ECO:0000256" key="2">
    <source>
        <dbReference type="ARBA" id="ARBA00006275"/>
    </source>
</evidence>
<sequence length="500" mass="56724">MSKYLYILMLSLGLCLGGCSLEEEPYGFYSEDNFYRTVEDAESALYYAYNTFSYNEYVRAIFYIHELATETCDVKGEEGFGSQEINRWDYQLFSENEQLELFYKYGYIAINRANAVIDNIAASNLPDDFKSRVLGEAHFLRAWNYYYLAQTFGLVPLHTQTITAASQTAAPLAANMDELYDFIIADLRIAAERLPVQRMVGRADQVAAQALLAKVYLSIASSKESQVNLYRDMQRDVTLMYDSAAYWSRKVLYDQSEYGLSPDLLSIYDTRKPEGPEHIFMMSMDKSGIDEGNFSSIDKMFIPYKNGGSLWFPNPDGTYTQATNMGWGVFVTTDLFANSYADGDKRKSQLMAKRYYTKADGSAWEDNDYYLTRKYVDPDFVGVKSSTRPFLIRFSDIALTFAESVGPTVEGYQWVDAIRQRAGLDGLPEGLGIAQFREAVFAERAFELAFEGKHLHDLRRKARVTATDPRAAASGISEAQAAFYPLPQKEIDLNPSIPRN</sequence>
<dbReference type="RefSeq" id="WP_090631270.1">
    <property type="nucleotide sequence ID" value="NZ_FOQO01000013.1"/>
</dbReference>
<dbReference type="Proteomes" id="UP000198670">
    <property type="component" value="Unassembled WGS sequence"/>
</dbReference>
<feature type="domain" description="RagB/SusD" evidence="6">
    <location>
        <begin position="362"/>
        <end position="500"/>
    </location>
</feature>
<dbReference type="InterPro" id="IPR012944">
    <property type="entry name" value="SusD_RagB_dom"/>
</dbReference>
<gene>
    <name evidence="8" type="ORF">SAMN05444682_113102</name>
</gene>
<evidence type="ECO:0000256" key="3">
    <source>
        <dbReference type="ARBA" id="ARBA00022729"/>
    </source>
</evidence>
<keyword evidence="3" id="KW-0732">Signal</keyword>
<evidence type="ECO:0000259" key="7">
    <source>
        <dbReference type="Pfam" id="PF14322"/>
    </source>
</evidence>
<name>A0A1I3TVM4_9SPHI</name>
<dbReference type="Pfam" id="PF07980">
    <property type="entry name" value="SusD_RagB"/>
    <property type="match status" value="1"/>
</dbReference>
<dbReference type="STRING" id="1477437.SAMN05444682_113102"/>
<dbReference type="Pfam" id="PF14322">
    <property type="entry name" value="SusD-like_3"/>
    <property type="match status" value="1"/>
</dbReference>
<keyword evidence="9" id="KW-1185">Reference proteome</keyword>
<dbReference type="GO" id="GO:0009279">
    <property type="term" value="C:cell outer membrane"/>
    <property type="evidence" value="ECO:0007669"/>
    <property type="project" value="UniProtKB-SubCell"/>
</dbReference>
<evidence type="ECO:0000256" key="5">
    <source>
        <dbReference type="ARBA" id="ARBA00023237"/>
    </source>
</evidence>
<comment type="subcellular location">
    <subcellularLocation>
        <location evidence="1">Cell outer membrane</location>
    </subcellularLocation>
</comment>
<reference evidence="8 9" key="1">
    <citation type="submission" date="2016-10" db="EMBL/GenBank/DDBJ databases">
        <authorList>
            <person name="de Groot N.N."/>
        </authorList>
    </citation>
    <scope>NUCLEOTIDE SEQUENCE [LARGE SCALE GENOMIC DNA]</scope>
    <source>
        <strain evidence="8 9">RK1</strain>
    </source>
</reference>
<dbReference type="EMBL" id="FOQO01000013">
    <property type="protein sequence ID" value="SFJ74825.1"/>
    <property type="molecule type" value="Genomic_DNA"/>
</dbReference>
<evidence type="ECO:0000259" key="6">
    <source>
        <dbReference type="Pfam" id="PF07980"/>
    </source>
</evidence>
<dbReference type="Gene3D" id="1.25.40.390">
    <property type="match status" value="1"/>
</dbReference>
<evidence type="ECO:0000256" key="1">
    <source>
        <dbReference type="ARBA" id="ARBA00004442"/>
    </source>
</evidence>
<protein>
    <submittedName>
        <fullName evidence="8">SusD family protein</fullName>
    </submittedName>
</protein>